<dbReference type="GO" id="GO:0000160">
    <property type="term" value="P:phosphorelay signal transduction system"/>
    <property type="evidence" value="ECO:0007669"/>
    <property type="project" value="UniProtKB-KW"/>
</dbReference>
<name>A0AAU9EE96_9BACT</name>
<evidence type="ECO:0000256" key="3">
    <source>
        <dbReference type="PROSITE-ProRule" id="PRU00169"/>
    </source>
</evidence>
<evidence type="ECO:0000313" key="5">
    <source>
        <dbReference type="EMBL" id="BEQ15428.1"/>
    </source>
</evidence>
<dbReference type="InterPro" id="IPR050595">
    <property type="entry name" value="Bact_response_regulator"/>
</dbReference>
<dbReference type="SMART" id="SM00448">
    <property type="entry name" value="REC"/>
    <property type="match status" value="1"/>
</dbReference>
<reference evidence="6" key="1">
    <citation type="journal article" date="2023" name="Arch. Microbiol.">
        <title>Desulfoferula mesophilus gen. nov. sp. nov., a mesophilic sulfate-reducing bacterium isolated from a brackish lake sediment.</title>
        <authorList>
            <person name="Watanabe T."/>
            <person name="Yabe T."/>
            <person name="Tsuji J.M."/>
            <person name="Fukui M."/>
        </authorList>
    </citation>
    <scope>NUCLEOTIDE SEQUENCE [LARGE SCALE GENOMIC DNA]</scope>
    <source>
        <strain evidence="6">12FAK</strain>
    </source>
</reference>
<keyword evidence="1 3" id="KW-0597">Phosphoprotein</keyword>
<accession>A0AAU9EE96</accession>
<dbReference type="Pfam" id="PF00072">
    <property type="entry name" value="Response_reg"/>
    <property type="match status" value="1"/>
</dbReference>
<sequence>MTQPLILLVEDDEDIAALYGDVLTGEGMELVLCRSREQARNWLHRTQRRPDLVVLDVRLPDGNGLDLCCELGNMGLGQPHQPVLILSAHGDPRMPILCKQAGASEFMDKMEGLDKLLHNVHKLLP</sequence>
<dbReference type="Gene3D" id="3.40.50.2300">
    <property type="match status" value="1"/>
</dbReference>
<dbReference type="Proteomes" id="UP001366166">
    <property type="component" value="Chromosome"/>
</dbReference>
<keyword evidence="6" id="KW-1185">Reference proteome</keyword>
<dbReference type="InterPro" id="IPR001789">
    <property type="entry name" value="Sig_transdc_resp-reg_receiver"/>
</dbReference>
<proteinExistence type="predicted"/>
<dbReference type="EMBL" id="AP028679">
    <property type="protein sequence ID" value="BEQ15428.1"/>
    <property type="molecule type" value="Genomic_DNA"/>
</dbReference>
<dbReference type="PROSITE" id="PS50110">
    <property type="entry name" value="RESPONSE_REGULATORY"/>
    <property type="match status" value="1"/>
</dbReference>
<protein>
    <recommendedName>
        <fullName evidence="4">Response regulatory domain-containing protein</fullName>
    </recommendedName>
</protein>
<gene>
    <name evidence="5" type="ORF">FAK_24940</name>
</gene>
<organism evidence="5 6">
    <name type="scientific">Desulfoferula mesophila</name>
    <dbReference type="NCBI Taxonomy" id="3058419"/>
    <lineage>
        <taxon>Bacteria</taxon>
        <taxon>Pseudomonadati</taxon>
        <taxon>Thermodesulfobacteriota</taxon>
        <taxon>Desulfarculia</taxon>
        <taxon>Desulfarculales</taxon>
        <taxon>Desulfarculaceae</taxon>
        <taxon>Desulfoferula</taxon>
    </lineage>
</organism>
<evidence type="ECO:0000313" key="6">
    <source>
        <dbReference type="Proteomes" id="UP001366166"/>
    </source>
</evidence>
<keyword evidence="2" id="KW-0902">Two-component regulatory system</keyword>
<evidence type="ECO:0000256" key="2">
    <source>
        <dbReference type="ARBA" id="ARBA00023012"/>
    </source>
</evidence>
<dbReference type="AlphaFoldDB" id="A0AAU9EE96"/>
<feature type="domain" description="Response regulatory" evidence="4">
    <location>
        <begin position="5"/>
        <end position="124"/>
    </location>
</feature>
<evidence type="ECO:0000259" key="4">
    <source>
        <dbReference type="PROSITE" id="PS50110"/>
    </source>
</evidence>
<evidence type="ECO:0000256" key="1">
    <source>
        <dbReference type="ARBA" id="ARBA00022553"/>
    </source>
</evidence>
<dbReference type="PANTHER" id="PTHR44591:SF14">
    <property type="entry name" value="PROTEIN PILG"/>
    <property type="match status" value="1"/>
</dbReference>
<dbReference type="RefSeq" id="WP_338599810.1">
    <property type="nucleotide sequence ID" value="NZ_AP028679.1"/>
</dbReference>
<dbReference type="PANTHER" id="PTHR44591">
    <property type="entry name" value="STRESS RESPONSE REGULATOR PROTEIN 1"/>
    <property type="match status" value="1"/>
</dbReference>
<feature type="modified residue" description="4-aspartylphosphate" evidence="3">
    <location>
        <position position="56"/>
    </location>
</feature>
<dbReference type="CDD" id="cd00156">
    <property type="entry name" value="REC"/>
    <property type="match status" value="1"/>
</dbReference>
<dbReference type="InterPro" id="IPR011006">
    <property type="entry name" value="CheY-like_superfamily"/>
</dbReference>
<dbReference type="KEGG" id="dmp:FAK_24940"/>
<dbReference type="SUPFAM" id="SSF52172">
    <property type="entry name" value="CheY-like"/>
    <property type="match status" value="1"/>
</dbReference>